<dbReference type="GO" id="GO:0006508">
    <property type="term" value="P:proteolysis"/>
    <property type="evidence" value="ECO:0007669"/>
    <property type="project" value="UniProtKB-KW"/>
</dbReference>
<dbReference type="OrthoDB" id="2747330at2759"/>
<evidence type="ECO:0000256" key="6">
    <source>
        <dbReference type="PIRSR" id="PIRSR601461-2"/>
    </source>
</evidence>
<feature type="signal peptide" evidence="8">
    <location>
        <begin position="1"/>
        <end position="22"/>
    </location>
</feature>
<dbReference type="RefSeq" id="XP_035344506.1">
    <property type="nucleotide sequence ID" value="XM_035488613.1"/>
</dbReference>
<keyword evidence="2 7" id="KW-0645">Protease</keyword>
<keyword evidence="11" id="KW-1185">Reference proteome</keyword>
<evidence type="ECO:0000256" key="1">
    <source>
        <dbReference type="ARBA" id="ARBA00007447"/>
    </source>
</evidence>
<protein>
    <recommendedName>
        <fullName evidence="9">Peptidase A1 domain-containing protein</fullName>
    </recommendedName>
</protein>
<evidence type="ECO:0000259" key="9">
    <source>
        <dbReference type="PROSITE" id="PS51767"/>
    </source>
</evidence>
<keyword evidence="8" id="KW-0732">Signal</keyword>
<dbReference type="Proteomes" id="UP000509510">
    <property type="component" value="Chromosome III"/>
</dbReference>
<dbReference type="KEGG" id="trg:TRUGW13939_05450"/>
<evidence type="ECO:0000256" key="3">
    <source>
        <dbReference type="ARBA" id="ARBA00022750"/>
    </source>
</evidence>
<name>A0A7H8QXG6_TALRU</name>
<dbReference type="InterPro" id="IPR001461">
    <property type="entry name" value="Aspartic_peptidase_A1"/>
</dbReference>
<accession>A0A7H8QXG6</accession>
<dbReference type="EMBL" id="CP055900">
    <property type="protein sequence ID" value="QKX58328.1"/>
    <property type="molecule type" value="Genomic_DNA"/>
</dbReference>
<dbReference type="PROSITE" id="PS51767">
    <property type="entry name" value="PEPTIDASE_A1"/>
    <property type="match status" value="1"/>
</dbReference>
<feature type="active site" evidence="5">
    <location>
        <position position="62"/>
    </location>
</feature>
<proteinExistence type="inferred from homology"/>
<keyword evidence="6" id="KW-1015">Disulfide bond</keyword>
<dbReference type="InterPro" id="IPR033121">
    <property type="entry name" value="PEPTIDASE_A1"/>
</dbReference>
<dbReference type="PANTHER" id="PTHR47966">
    <property type="entry name" value="BETA-SITE APP-CLEAVING ENZYME, ISOFORM A-RELATED"/>
    <property type="match status" value="1"/>
</dbReference>
<dbReference type="PROSITE" id="PS00141">
    <property type="entry name" value="ASP_PROTEASE"/>
    <property type="match status" value="1"/>
</dbReference>
<feature type="active site" evidence="5">
    <location>
        <position position="248"/>
    </location>
</feature>
<organism evidence="10 11">
    <name type="scientific">Talaromyces rugulosus</name>
    <name type="common">Penicillium rugulosum</name>
    <dbReference type="NCBI Taxonomy" id="121627"/>
    <lineage>
        <taxon>Eukaryota</taxon>
        <taxon>Fungi</taxon>
        <taxon>Dikarya</taxon>
        <taxon>Ascomycota</taxon>
        <taxon>Pezizomycotina</taxon>
        <taxon>Eurotiomycetes</taxon>
        <taxon>Eurotiomycetidae</taxon>
        <taxon>Eurotiales</taxon>
        <taxon>Trichocomaceae</taxon>
        <taxon>Talaromyces</taxon>
        <taxon>Talaromyces sect. Islandici</taxon>
    </lineage>
</organism>
<feature type="disulfide bond" evidence="6">
    <location>
        <begin position="284"/>
        <end position="321"/>
    </location>
</feature>
<evidence type="ECO:0000256" key="2">
    <source>
        <dbReference type="ARBA" id="ARBA00022670"/>
    </source>
</evidence>
<keyword evidence="4 7" id="KW-0378">Hydrolase</keyword>
<dbReference type="InterPro" id="IPR034163">
    <property type="entry name" value="Aspergillopepsin-like_cat_dom"/>
</dbReference>
<dbReference type="GeneID" id="55992947"/>
<dbReference type="PANTHER" id="PTHR47966:SF2">
    <property type="entry name" value="ASPERGILLOPEPSIN-1-RELATED"/>
    <property type="match status" value="1"/>
</dbReference>
<reference evidence="11" key="1">
    <citation type="submission" date="2020-06" db="EMBL/GenBank/DDBJ databases">
        <title>A chromosome-scale genome assembly of Talaromyces rugulosus W13939.</title>
        <authorList>
            <person name="Wang B."/>
            <person name="Guo L."/>
            <person name="Ye K."/>
            <person name="Wang L."/>
        </authorList>
    </citation>
    <scope>NUCLEOTIDE SEQUENCE [LARGE SCALE GENOMIC DNA]</scope>
    <source>
        <strain evidence="11">W13939</strain>
    </source>
</reference>
<sequence length="362" mass="39981">MIWGSHVQAALYTCIVIALASAEEHTNKHKHRSSIEVTLVPDDEFFVVPMQIGDSTLNLSIDTGSSDLWTFSSRLSPAEQIGHNLYKPSRHAQHLDHYNFTTSYAEGTTVSGTVYKDKIKLGSLEALNSSVQAAEDVPISFVTQTSRDGILGLGFGNINTVRPIPQPTFFESIKDELETPVFTTALRREGERAGSLDFGFIDHRKYKEDNLSYTPVNQSDGLWAIRLDGYTVGDLTSKQFRVETVAVDTGTSILMLPNQIVHDYYAQIPSAMNEPSMNGFIFDCDEDIPNLSMKIGDYTATIPSDLMAYAKVGQLHGETKCFGSLQSQKDLGFSVLGHPFLKCQYVVFDMGGMRLGLGKQVV</sequence>
<evidence type="ECO:0000313" key="10">
    <source>
        <dbReference type="EMBL" id="QKX58328.1"/>
    </source>
</evidence>
<evidence type="ECO:0000256" key="8">
    <source>
        <dbReference type="SAM" id="SignalP"/>
    </source>
</evidence>
<dbReference type="SUPFAM" id="SSF50630">
    <property type="entry name" value="Acid proteases"/>
    <property type="match status" value="1"/>
</dbReference>
<dbReference type="AlphaFoldDB" id="A0A7H8QXG6"/>
<feature type="domain" description="Peptidase A1" evidence="9">
    <location>
        <begin position="46"/>
        <end position="358"/>
    </location>
</feature>
<dbReference type="PRINTS" id="PR00792">
    <property type="entry name" value="PEPSIN"/>
</dbReference>
<dbReference type="InterPro" id="IPR021109">
    <property type="entry name" value="Peptidase_aspartic_dom_sf"/>
</dbReference>
<evidence type="ECO:0000256" key="4">
    <source>
        <dbReference type="ARBA" id="ARBA00022801"/>
    </source>
</evidence>
<dbReference type="InterPro" id="IPR001969">
    <property type="entry name" value="Aspartic_peptidase_AS"/>
</dbReference>
<evidence type="ECO:0000256" key="7">
    <source>
        <dbReference type="RuleBase" id="RU000454"/>
    </source>
</evidence>
<keyword evidence="3 7" id="KW-0064">Aspartyl protease</keyword>
<evidence type="ECO:0000313" key="11">
    <source>
        <dbReference type="Proteomes" id="UP000509510"/>
    </source>
</evidence>
<dbReference type="GO" id="GO:0004190">
    <property type="term" value="F:aspartic-type endopeptidase activity"/>
    <property type="evidence" value="ECO:0007669"/>
    <property type="project" value="UniProtKB-KW"/>
</dbReference>
<evidence type="ECO:0000256" key="5">
    <source>
        <dbReference type="PIRSR" id="PIRSR601461-1"/>
    </source>
</evidence>
<dbReference type="CDD" id="cd06097">
    <property type="entry name" value="Aspergillopepsin_like"/>
    <property type="match status" value="1"/>
</dbReference>
<gene>
    <name evidence="10" type="ORF">TRUGW13939_05450</name>
</gene>
<comment type="similarity">
    <text evidence="1 7">Belongs to the peptidase A1 family.</text>
</comment>
<dbReference type="Gene3D" id="2.40.70.10">
    <property type="entry name" value="Acid Proteases"/>
    <property type="match status" value="2"/>
</dbReference>
<dbReference type="Pfam" id="PF00026">
    <property type="entry name" value="Asp"/>
    <property type="match status" value="1"/>
</dbReference>
<feature type="chain" id="PRO_5028911101" description="Peptidase A1 domain-containing protein" evidence="8">
    <location>
        <begin position="23"/>
        <end position="362"/>
    </location>
</feature>